<comment type="caution">
    <text evidence="2">The sequence shown here is derived from an EMBL/GenBank/DDBJ whole genome shotgun (WGS) entry which is preliminary data.</text>
</comment>
<keyword evidence="1" id="KW-0812">Transmembrane</keyword>
<proteinExistence type="predicted"/>
<dbReference type="PANTHER" id="PTHR36111:SF2">
    <property type="entry name" value="INNER MEMBRANE PROTEIN"/>
    <property type="match status" value="1"/>
</dbReference>
<protein>
    <submittedName>
        <fullName evidence="2">DUF554 domain-containing protein</fullName>
    </submittedName>
</protein>
<dbReference type="RefSeq" id="WP_343875798.1">
    <property type="nucleotide sequence ID" value="NZ_BAAAIX010000034.1"/>
</dbReference>
<evidence type="ECO:0000256" key="1">
    <source>
        <dbReference type="SAM" id="Phobius"/>
    </source>
</evidence>
<feature type="transmembrane region" description="Helical" evidence="1">
    <location>
        <begin position="155"/>
        <end position="188"/>
    </location>
</feature>
<keyword evidence="3" id="KW-1185">Reference proteome</keyword>
<feature type="transmembrane region" description="Helical" evidence="1">
    <location>
        <begin position="64"/>
        <end position="83"/>
    </location>
</feature>
<reference evidence="3" key="1">
    <citation type="journal article" date="2019" name="Int. J. Syst. Evol. Microbiol.">
        <title>The Global Catalogue of Microorganisms (GCM) 10K type strain sequencing project: providing services to taxonomists for standard genome sequencing and annotation.</title>
        <authorList>
            <consortium name="The Broad Institute Genomics Platform"/>
            <consortium name="The Broad Institute Genome Sequencing Center for Infectious Disease"/>
            <person name="Wu L."/>
            <person name="Ma J."/>
        </authorList>
    </citation>
    <scope>NUCLEOTIDE SEQUENCE [LARGE SCALE GENOMIC DNA]</scope>
    <source>
        <strain evidence="3">CAIM 431</strain>
    </source>
</reference>
<gene>
    <name evidence="2" type="ORF">ACFSCS_14675</name>
</gene>
<name>A0ABW4RYL6_9ACTN</name>
<dbReference type="Proteomes" id="UP001597326">
    <property type="component" value="Unassembled WGS sequence"/>
</dbReference>
<organism evidence="2 3">
    <name type="scientific">Luteococcus peritonei</name>
    <dbReference type="NCBI Taxonomy" id="88874"/>
    <lineage>
        <taxon>Bacteria</taxon>
        <taxon>Bacillati</taxon>
        <taxon>Actinomycetota</taxon>
        <taxon>Actinomycetes</taxon>
        <taxon>Propionibacteriales</taxon>
        <taxon>Propionibacteriaceae</taxon>
        <taxon>Luteococcus</taxon>
    </lineage>
</organism>
<feature type="transmembrane region" description="Helical" evidence="1">
    <location>
        <begin position="6"/>
        <end position="25"/>
    </location>
</feature>
<evidence type="ECO:0000313" key="3">
    <source>
        <dbReference type="Proteomes" id="UP001597326"/>
    </source>
</evidence>
<feature type="transmembrane region" description="Helical" evidence="1">
    <location>
        <begin position="200"/>
        <end position="218"/>
    </location>
</feature>
<dbReference type="Pfam" id="PF04474">
    <property type="entry name" value="DUF554"/>
    <property type="match status" value="1"/>
</dbReference>
<accession>A0ABW4RYL6</accession>
<keyword evidence="1" id="KW-1133">Transmembrane helix</keyword>
<feature type="transmembrane region" description="Helical" evidence="1">
    <location>
        <begin position="113"/>
        <end position="135"/>
    </location>
</feature>
<keyword evidence="1" id="KW-0472">Membrane</keyword>
<evidence type="ECO:0000313" key="2">
    <source>
        <dbReference type="EMBL" id="MFD1891416.1"/>
    </source>
</evidence>
<sequence>MDFVGVGTVVNVTTVVLGSLLGLALGHRLPQRTSSTVTDVLGLFTLVIGASSIMPMFGERLNQAVGHGAVMVVILLAMMAGALTGSALRVEDRLEDVGGWARRRFGADGDSRFVNGFVTATLVFCMGPLTILGSLSDGLGRGADQIFVKSVLDGFASIAFAASLGIGVLASAAGVLVIQGGITLVGFLLGDVIPPAQVDALTVAGGIILLGLGIRLLGIKDIRVGDLLPALVFAPLFVSVAERIA</sequence>
<dbReference type="InterPro" id="IPR007563">
    <property type="entry name" value="DUF554"/>
</dbReference>
<dbReference type="PANTHER" id="PTHR36111">
    <property type="entry name" value="INNER MEMBRANE PROTEIN-RELATED"/>
    <property type="match status" value="1"/>
</dbReference>
<feature type="transmembrane region" description="Helical" evidence="1">
    <location>
        <begin position="37"/>
        <end position="58"/>
    </location>
</feature>
<dbReference type="EMBL" id="JBHUFZ010000033">
    <property type="protein sequence ID" value="MFD1891416.1"/>
    <property type="molecule type" value="Genomic_DNA"/>
</dbReference>